<reference evidence="2" key="1">
    <citation type="journal article" date="2024" name="Gigascience">
        <title>Chromosome-level genome of the poultry shaft louse Menopon gallinae provides insight into the host-switching and adaptive evolution of parasitic lice.</title>
        <authorList>
            <person name="Xu Y."/>
            <person name="Ma L."/>
            <person name="Liu S."/>
            <person name="Liang Y."/>
            <person name="Liu Q."/>
            <person name="He Z."/>
            <person name="Tian L."/>
            <person name="Duan Y."/>
            <person name="Cai W."/>
            <person name="Li H."/>
            <person name="Song F."/>
        </authorList>
    </citation>
    <scope>NUCLEOTIDE SEQUENCE</scope>
    <source>
        <strain evidence="2">Cailab_2023a</strain>
    </source>
</reference>
<organism evidence="2">
    <name type="scientific">Menopon gallinae</name>
    <name type="common">poultry shaft louse</name>
    <dbReference type="NCBI Taxonomy" id="328185"/>
    <lineage>
        <taxon>Eukaryota</taxon>
        <taxon>Metazoa</taxon>
        <taxon>Ecdysozoa</taxon>
        <taxon>Arthropoda</taxon>
        <taxon>Hexapoda</taxon>
        <taxon>Insecta</taxon>
        <taxon>Pterygota</taxon>
        <taxon>Neoptera</taxon>
        <taxon>Paraneoptera</taxon>
        <taxon>Psocodea</taxon>
        <taxon>Troctomorpha</taxon>
        <taxon>Phthiraptera</taxon>
        <taxon>Amblycera</taxon>
        <taxon>Menoponidae</taxon>
        <taxon>Menopon</taxon>
    </lineage>
</organism>
<evidence type="ECO:0000313" key="2">
    <source>
        <dbReference type="EMBL" id="KAL0273327.1"/>
    </source>
</evidence>
<evidence type="ECO:0000256" key="1">
    <source>
        <dbReference type="SAM" id="MobiDB-lite"/>
    </source>
</evidence>
<gene>
    <name evidence="2" type="ORF">PYX00_006020</name>
</gene>
<proteinExistence type="predicted"/>
<dbReference type="EMBL" id="JARGDH010000003">
    <property type="protein sequence ID" value="KAL0273327.1"/>
    <property type="molecule type" value="Genomic_DNA"/>
</dbReference>
<protein>
    <submittedName>
        <fullName evidence="2">Uncharacterized protein</fullName>
    </submittedName>
</protein>
<feature type="region of interest" description="Disordered" evidence="1">
    <location>
        <begin position="1"/>
        <end position="40"/>
    </location>
</feature>
<name>A0AAW2HTQ9_9NEOP</name>
<comment type="caution">
    <text evidence="2">The sequence shown here is derived from an EMBL/GenBank/DDBJ whole genome shotgun (WGS) entry which is preliminary data.</text>
</comment>
<accession>A0AAW2HTQ9</accession>
<sequence>MSSCPFRRQKSSSRLLEKSANDAPVRQESMGLQNEEEEDTQTLNIKVLNEAVRLLTEPGVSAATRLYLTPSGRRGRTSGKLGKSDGARPGRCYDSLSKYFGKLIRRVIDSEFRELPGRKFIKTY</sequence>
<dbReference type="AlphaFoldDB" id="A0AAW2HTQ9"/>